<organism evidence="1 2">
    <name type="scientific">Araneus ventricosus</name>
    <name type="common">Orbweaver spider</name>
    <name type="synonym">Epeira ventricosa</name>
    <dbReference type="NCBI Taxonomy" id="182803"/>
    <lineage>
        <taxon>Eukaryota</taxon>
        <taxon>Metazoa</taxon>
        <taxon>Ecdysozoa</taxon>
        <taxon>Arthropoda</taxon>
        <taxon>Chelicerata</taxon>
        <taxon>Arachnida</taxon>
        <taxon>Araneae</taxon>
        <taxon>Araneomorphae</taxon>
        <taxon>Entelegynae</taxon>
        <taxon>Araneoidea</taxon>
        <taxon>Araneidae</taxon>
        <taxon>Araneus</taxon>
    </lineage>
</organism>
<name>A0A4Y2H7R8_ARAVE</name>
<dbReference type="Proteomes" id="UP000499080">
    <property type="component" value="Unassembled WGS sequence"/>
</dbReference>
<protein>
    <submittedName>
        <fullName evidence="1">Uncharacterized protein</fullName>
    </submittedName>
</protein>
<keyword evidence="2" id="KW-1185">Reference proteome</keyword>
<accession>A0A4Y2H7R8</accession>
<comment type="caution">
    <text evidence="1">The sequence shown here is derived from an EMBL/GenBank/DDBJ whole genome shotgun (WGS) entry which is preliminary data.</text>
</comment>
<dbReference type="EMBL" id="BGPR01001756">
    <property type="protein sequence ID" value="GBM61191.1"/>
    <property type="molecule type" value="Genomic_DNA"/>
</dbReference>
<evidence type="ECO:0000313" key="1">
    <source>
        <dbReference type="EMBL" id="GBM61191.1"/>
    </source>
</evidence>
<evidence type="ECO:0000313" key="2">
    <source>
        <dbReference type="Proteomes" id="UP000499080"/>
    </source>
</evidence>
<sequence>MKRFGPTFLKPAWDLSCNSVERDRKAVSENIQILQLNNPGQKIAKSDFIGLIFGYNGMSLGESSHLTKHTIHMGRDNIDSSHSSINVDVHSAGG</sequence>
<dbReference type="AlphaFoldDB" id="A0A4Y2H7R8"/>
<gene>
    <name evidence="1" type="ORF">AVEN_241577_1</name>
</gene>
<reference evidence="1 2" key="1">
    <citation type="journal article" date="2019" name="Sci. Rep.">
        <title>Orb-weaving spider Araneus ventricosus genome elucidates the spidroin gene catalogue.</title>
        <authorList>
            <person name="Kono N."/>
            <person name="Nakamura H."/>
            <person name="Ohtoshi R."/>
            <person name="Moran D.A.P."/>
            <person name="Shinohara A."/>
            <person name="Yoshida Y."/>
            <person name="Fujiwara M."/>
            <person name="Mori M."/>
            <person name="Tomita M."/>
            <person name="Arakawa K."/>
        </authorList>
    </citation>
    <scope>NUCLEOTIDE SEQUENCE [LARGE SCALE GENOMIC DNA]</scope>
</reference>
<proteinExistence type="predicted"/>